<feature type="transmembrane region" description="Helical" evidence="2">
    <location>
        <begin position="340"/>
        <end position="362"/>
    </location>
</feature>
<feature type="transmembrane region" description="Helical" evidence="2">
    <location>
        <begin position="301"/>
        <end position="320"/>
    </location>
</feature>
<dbReference type="GO" id="GO:0008643">
    <property type="term" value="P:carbohydrate transport"/>
    <property type="evidence" value="ECO:0007669"/>
    <property type="project" value="InterPro"/>
</dbReference>
<feature type="transmembrane region" description="Helical" evidence="2">
    <location>
        <begin position="86"/>
        <end position="103"/>
    </location>
</feature>
<feature type="transmembrane region" description="Helical" evidence="2">
    <location>
        <begin position="158"/>
        <end position="180"/>
    </location>
</feature>
<dbReference type="InterPro" id="IPR039672">
    <property type="entry name" value="MFS_2"/>
</dbReference>
<dbReference type="Gene3D" id="1.20.1250.20">
    <property type="entry name" value="MFS general substrate transporter like domains"/>
    <property type="match status" value="1"/>
</dbReference>
<dbReference type="PANTHER" id="PTHR11328">
    <property type="entry name" value="MAJOR FACILITATOR SUPERFAMILY DOMAIN-CONTAINING PROTEIN"/>
    <property type="match status" value="1"/>
</dbReference>
<dbReference type="OrthoDB" id="9764596at2"/>
<comment type="caution">
    <text evidence="3">The sequence shown here is derived from an EMBL/GenBank/DDBJ whole genome shotgun (WGS) entry which is preliminary data.</text>
</comment>
<dbReference type="InterPro" id="IPR001927">
    <property type="entry name" value="Na/Gal_symport"/>
</dbReference>
<evidence type="ECO:0000256" key="2">
    <source>
        <dbReference type="SAM" id="Phobius"/>
    </source>
</evidence>
<evidence type="ECO:0000313" key="3">
    <source>
        <dbReference type="EMBL" id="RIV87750.1"/>
    </source>
</evidence>
<dbReference type="InterPro" id="IPR036259">
    <property type="entry name" value="MFS_trans_sf"/>
</dbReference>
<gene>
    <name evidence="3" type="ORF">D2V07_05280</name>
</gene>
<dbReference type="CDD" id="cd17332">
    <property type="entry name" value="MFS_MelB_like"/>
    <property type="match status" value="1"/>
</dbReference>
<dbReference type="GO" id="GO:0006814">
    <property type="term" value="P:sodium ion transport"/>
    <property type="evidence" value="ECO:0007669"/>
    <property type="project" value="InterPro"/>
</dbReference>
<accession>A0A418NUZ4</accession>
<sequence>MAEAASQGRKLTFLERFSYGGGDLGYSLAYNMAGAFLLFYYTDVVRLPAEAVGTIFLVARLLDAVIDPLFGIAVDKTRTRWGRTRPYFLFTAVPYALVFIAVFHVPDMAQGWQLAYAFVTFKLLGILLSAGSIPYTALMPMMTLDTQERLKLGGARSVGTSISVILGTAATMPLVAVFGGDDLQAGFTWTTLVFAAISLVALILLFRNCRERFEDKAVASDFKAFPAIMQMVRNRAWLVCFSFCLLYFIRFGVMLGLTIFFAKDVIGKPWLIPVMLPMVSGGLLIAAFIAPPILARTGIRAGCVAAIAVSLVLFAFMALIDSAADWQLAGIGVPPLLFPYFLFSITTSITITAIFTMAAESVDYHQSKHGVRYEGLLSSGISVSTKVGMAVGSALAAYVLAFAAYDPASVTDAARGDIRLAYYAVPSVMLILQAVAVLFWPMGGSKDITTGEGRTDWSDPAEGETA</sequence>
<comment type="similarity">
    <text evidence="1">Belongs to the sodium:galactoside symporter (TC 2.A.2) family.</text>
</comment>
<evidence type="ECO:0000256" key="1">
    <source>
        <dbReference type="ARBA" id="ARBA00009617"/>
    </source>
</evidence>
<dbReference type="GO" id="GO:0005886">
    <property type="term" value="C:plasma membrane"/>
    <property type="evidence" value="ECO:0007669"/>
    <property type="project" value="TreeGrafter"/>
</dbReference>
<dbReference type="AlphaFoldDB" id="A0A418NUZ4"/>
<dbReference type="NCBIfam" id="TIGR00792">
    <property type="entry name" value="gph"/>
    <property type="match status" value="1"/>
</dbReference>
<feature type="transmembrane region" description="Helical" evidence="2">
    <location>
        <begin position="186"/>
        <end position="206"/>
    </location>
</feature>
<feature type="transmembrane region" description="Helical" evidence="2">
    <location>
        <begin position="420"/>
        <end position="440"/>
    </location>
</feature>
<proteinExistence type="inferred from homology"/>
<protein>
    <submittedName>
        <fullName evidence="3">MFS transporter</fullName>
    </submittedName>
</protein>
<reference evidence="3 4" key="1">
    <citation type="submission" date="2018-08" db="EMBL/GenBank/DDBJ databases">
        <title>Erythrobacter zhengii sp.nov., a bacterium isolated from deep-sea sediment.</title>
        <authorList>
            <person name="Fang C."/>
            <person name="Wu Y.-H."/>
            <person name="Sun C."/>
            <person name="Wang H."/>
            <person name="Cheng H."/>
            <person name="Meng F.-X."/>
            <person name="Wang C.-S."/>
            <person name="Xu X.-W."/>
        </authorList>
    </citation>
    <scope>NUCLEOTIDE SEQUENCE [LARGE SCALE GENOMIC DNA]</scope>
    <source>
        <strain evidence="3 4">V18</strain>
    </source>
</reference>
<feature type="transmembrane region" description="Helical" evidence="2">
    <location>
        <begin position="274"/>
        <end position="294"/>
    </location>
</feature>
<dbReference type="Pfam" id="PF13347">
    <property type="entry name" value="MFS_2"/>
    <property type="match status" value="1"/>
</dbReference>
<evidence type="ECO:0000313" key="4">
    <source>
        <dbReference type="Proteomes" id="UP000286576"/>
    </source>
</evidence>
<dbReference type="PANTHER" id="PTHR11328:SF24">
    <property type="entry name" value="MAJOR FACILITATOR SUPERFAMILY (MFS) PROFILE DOMAIN-CONTAINING PROTEIN"/>
    <property type="match status" value="1"/>
</dbReference>
<feature type="transmembrane region" description="Helical" evidence="2">
    <location>
        <begin position="24"/>
        <end position="42"/>
    </location>
</feature>
<organism evidence="3 4">
    <name type="scientific">Aurantiacibacter zhengii</name>
    <dbReference type="NCBI Taxonomy" id="2307003"/>
    <lineage>
        <taxon>Bacteria</taxon>
        <taxon>Pseudomonadati</taxon>
        <taxon>Pseudomonadota</taxon>
        <taxon>Alphaproteobacteria</taxon>
        <taxon>Sphingomonadales</taxon>
        <taxon>Erythrobacteraceae</taxon>
        <taxon>Aurantiacibacter</taxon>
    </lineage>
</organism>
<keyword evidence="2" id="KW-0812">Transmembrane</keyword>
<feature type="transmembrane region" description="Helical" evidence="2">
    <location>
        <begin position="383"/>
        <end position="405"/>
    </location>
</feature>
<name>A0A418NUZ4_9SPHN</name>
<keyword evidence="2" id="KW-0472">Membrane</keyword>
<keyword evidence="2" id="KW-1133">Transmembrane helix</keyword>
<dbReference type="Proteomes" id="UP000286576">
    <property type="component" value="Unassembled WGS sequence"/>
</dbReference>
<feature type="transmembrane region" description="Helical" evidence="2">
    <location>
        <begin position="115"/>
        <end position="138"/>
    </location>
</feature>
<feature type="transmembrane region" description="Helical" evidence="2">
    <location>
        <begin position="236"/>
        <end position="262"/>
    </location>
</feature>
<keyword evidence="4" id="KW-1185">Reference proteome</keyword>
<dbReference type="EMBL" id="QXFL01000002">
    <property type="protein sequence ID" value="RIV87750.1"/>
    <property type="molecule type" value="Genomic_DNA"/>
</dbReference>
<dbReference type="GO" id="GO:0015293">
    <property type="term" value="F:symporter activity"/>
    <property type="evidence" value="ECO:0007669"/>
    <property type="project" value="InterPro"/>
</dbReference>
<dbReference type="RefSeq" id="WP_119585474.1">
    <property type="nucleotide sequence ID" value="NZ_CAWODQ010000012.1"/>
</dbReference>
<feature type="transmembrane region" description="Helical" evidence="2">
    <location>
        <begin position="54"/>
        <end position="74"/>
    </location>
</feature>
<dbReference type="SUPFAM" id="SSF103473">
    <property type="entry name" value="MFS general substrate transporter"/>
    <property type="match status" value="1"/>
</dbReference>